<dbReference type="Proteomes" id="UP000247586">
    <property type="component" value="Chromosome"/>
</dbReference>
<sequence>MNCIDEVRKAFFLSWVGDREYVERVRRECKDQFGETGLKERIAKAIEKVSWDWEIPLALRDDGIDSAQLVSGAISEFLERLSATTESREIHESHGVRYSVSDLGVIQVLRGYCDKCFGYRFEREGGGFGIRYENLIYVEGSEDLIKIMLKLLKDKQSE</sequence>
<evidence type="ECO:0000313" key="2">
    <source>
        <dbReference type="Proteomes" id="UP000247586"/>
    </source>
</evidence>
<evidence type="ECO:0000313" key="1">
    <source>
        <dbReference type="EMBL" id="AWS00236.1"/>
    </source>
</evidence>
<dbReference type="GeneID" id="36836019"/>
<gene>
    <name evidence="1" type="ORF">DFR87_11715</name>
</gene>
<reference evidence="2" key="2">
    <citation type="submission" date="2020-03" db="EMBL/GenBank/DDBJ databases">
        <title>Complete Genome Sequences of Extremely Thermoacidophilic, Metal-Mobilizing Type-Strain Members of the Archaeal Family Sulfolobaceae: Acidianus brierleyi DSM-1651T, Acidianus sulfidivorans DSM-18786T, Metallosphaera hakonensis DSM-7519T, and Metallosphaera prunae DSM-10039T.</title>
        <authorList>
            <person name="Counts J.A."/>
            <person name="Kelly R.M."/>
        </authorList>
    </citation>
    <scope>NUCLEOTIDE SEQUENCE [LARGE SCALE GENOMIC DNA]</scope>
    <source>
        <strain evidence="2">HO1-1</strain>
    </source>
</reference>
<organism evidence="1 2">
    <name type="scientific">Metallosphaera hakonensis JCM 8857 = DSM 7519</name>
    <dbReference type="NCBI Taxonomy" id="1293036"/>
    <lineage>
        <taxon>Archaea</taxon>
        <taxon>Thermoproteota</taxon>
        <taxon>Thermoprotei</taxon>
        <taxon>Sulfolobales</taxon>
        <taxon>Sulfolobaceae</taxon>
        <taxon>Metallosphaera</taxon>
    </lineage>
</organism>
<proteinExistence type="predicted"/>
<dbReference type="AlphaFoldDB" id="A0A2U9IW51"/>
<dbReference type="EMBL" id="CP029287">
    <property type="protein sequence ID" value="AWS00236.1"/>
    <property type="molecule type" value="Genomic_DNA"/>
</dbReference>
<protein>
    <submittedName>
        <fullName evidence="1">Uncharacterized protein</fullName>
    </submittedName>
</protein>
<reference evidence="1 2" key="1">
    <citation type="submission" date="2018-05" db="EMBL/GenBank/DDBJ databases">
        <title>Complete Genome Sequences of Extremely Thermoacidophilic, Metal-Mobilizing Type-Strain Members of the Archaeal Family Sulfolobaceae: Acidianus brierleyi DSM-1651T, Acidianus sulfidivorans DSM-18786T, Metallosphaera hakonensis DSM-7519T, and Metallosphaera prunae DSM-10039T.</title>
        <authorList>
            <person name="Counts J.A."/>
            <person name="Kelly R.M."/>
        </authorList>
    </citation>
    <scope>NUCLEOTIDE SEQUENCE [LARGE SCALE GENOMIC DNA]</scope>
    <source>
        <strain evidence="1 2">HO1-1</strain>
    </source>
</reference>
<reference evidence="2" key="3">
    <citation type="submission" date="2020-03" db="EMBL/GenBank/DDBJ databases">
        <title>Sequencing and Assembly of Multiple Reported Metal-Biooxidizing Members of the Extremely Thermoacidophilic Archaeal Family Sulfolobaceae.</title>
        <authorList>
            <person name="Counts J.A."/>
            <person name="Kelly R.M."/>
        </authorList>
    </citation>
    <scope>NUCLEOTIDE SEQUENCE [LARGE SCALE GENOMIC DNA]</scope>
    <source>
        <strain evidence="2">HO1-1</strain>
    </source>
</reference>
<accession>A0A2U9IW51</accession>
<keyword evidence="2" id="KW-1185">Reference proteome</keyword>
<dbReference type="RefSeq" id="WP_110369576.1">
    <property type="nucleotide sequence ID" value="NZ_CP029287.2"/>
</dbReference>
<name>A0A2U9IW51_9CREN</name>
<dbReference type="OrthoDB" id="34533at2157"/>
<dbReference type="KEGG" id="mhk:DFR87_11715"/>